<evidence type="ECO:0000256" key="1">
    <source>
        <dbReference type="ARBA" id="ARBA00004752"/>
    </source>
</evidence>
<evidence type="ECO:0000313" key="11">
    <source>
        <dbReference type="Proteomes" id="UP001652442"/>
    </source>
</evidence>
<dbReference type="CDD" id="cd16913">
    <property type="entry name" value="YkuD_like"/>
    <property type="match status" value="1"/>
</dbReference>
<evidence type="ECO:0000313" key="10">
    <source>
        <dbReference type="EMBL" id="MCU6762666.1"/>
    </source>
</evidence>
<evidence type="ECO:0000259" key="8">
    <source>
        <dbReference type="PROSITE" id="PS50853"/>
    </source>
</evidence>
<keyword evidence="5 6" id="KW-0961">Cell wall biogenesis/degradation</keyword>
<feature type="signal peptide" evidence="7">
    <location>
        <begin position="1"/>
        <end position="26"/>
    </location>
</feature>
<feature type="domain" description="L,D-TPase catalytic" evidence="9">
    <location>
        <begin position="557"/>
        <end position="683"/>
    </location>
</feature>
<keyword evidence="4 6" id="KW-0573">Peptidoglycan synthesis</keyword>
<dbReference type="Proteomes" id="UP001652442">
    <property type="component" value="Unassembled WGS sequence"/>
</dbReference>
<dbReference type="RefSeq" id="WP_158425376.1">
    <property type="nucleotide sequence ID" value="NZ_JAOQJQ010000004.1"/>
</dbReference>
<evidence type="ECO:0000256" key="6">
    <source>
        <dbReference type="PROSITE-ProRule" id="PRU01373"/>
    </source>
</evidence>
<dbReference type="PANTHER" id="PTHR30582:SF2">
    <property type="entry name" value="L,D-TRANSPEPTIDASE YCIB-RELATED"/>
    <property type="match status" value="1"/>
</dbReference>
<dbReference type="CDD" id="cd00063">
    <property type="entry name" value="FN3"/>
    <property type="match status" value="3"/>
</dbReference>
<dbReference type="InterPro" id="IPR038063">
    <property type="entry name" value="Transpep_catalytic_dom"/>
</dbReference>
<evidence type="ECO:0000259" key="9">
    <source>
        <dbReference type="PROSITE" id="PS52029"/>
    </source>
</evidence>
<comment type="caution">
    <text evidence="10">The sequence shown here is derived from an EMBL/GenBank/DDBJ whole genome shotgun (WGS) entry which is preliminary data.</text>
</comment>
<feature type="active site" description="Proton donor/acceptor" evidence="6">
    <location>
        <position position="630"/>
    </location>
</feature>
<evidence type="ECO:0000256" key="2">
    <source>
        <dbReference type="ARBA" id="ARBA00022679"/>
    </source>
</evidence>
<keyword evidence="7" id="KW-0732">Signal</keyword>
<feature type="domain" description="Fibronectin type-III" evidence="8">
    <location>
        <begin position="143"/>
        <end position="237"/>
    </location>
</feature>
<organism evidence="10 11">
    <name type="scientific">Brotonthovivens ammoniilytica</name>
    <dbReference type="NCBI Taxonomy" id="2981725"/>
    <lineage>
        <taxon>Bacteria</taxon>
        <taxon>Bacillati</taxon>
        <taxon>Bacillota</taxon>
        <taxon>Clostridia</taxon>
        <taxon>Lachnospirales</taxon>
        <taxon>Lachnospiraceae</taxon>
        <taxon>Brotonthovivens</taxon>
    </lineage>
</organism>
<name>A0ABT2TKH9_9FIRM</name>
<comment type="pathway">
    <text evidence="1 6">Cell wall biogenesis; peptidoglycan biosynthesis.</text>
</comment>
<feature type="active site" description="Nucleophile" evidence="6">
    <location>
        <position position="659"/>
    </location>
</feature>
<feature type="domain" description="Fibronectin type-III" evidence="8">
    <location>
        <begin position="238"/>
        <end position="326"/>
    </location>
</feature>
<dbReference type="InterPro" id="IPR005490">
    <property type="entry name" value="LD_TPept_cat_dom"/>
</dbReference>
<reference evidence="10 11" key="1">
    <citation type="journal article" date="2021" name="ISME Commun">
        <title>Automated analysis of genomic sequences facilitates high-throughput and comprehensive description of bacteria.</title>
        <authorList>
            <person name="Hitch T.C.A."/>
        </authorList>
    </citation>
    <scope>NUCLEOTIDE SEQUENCE [LARGE SCALE GENOMIC DNA]</scope>
    <source>
        <strain evidence="10 11">Sanger_109</strain>
    </source>
</reference>
<accession>A0ABT2TKH9</accession>
<dbReference type="InterPro" id="IPR003961">
    <property type="entry name" value="FN3_dom"/>
</dbReference>
<dbReference type="SUPFAM" id="SSF141523">
    <property type="entry name" value="L,D-transpeptidase catalytic domain-like"/>
    <property type="match status" value="1"/>
</dbReference>
<evidence type="ECO:0000256" key="3">
    <source>
        <dbReference type="ARBA" id="ARBA00022960"/>
    </source>
</evidence>
<dbReference type="InterPro" id="IPR013783">
    <property type="entry name" value="Ig-like_fold"/>
</dbReference>
<dbReference type="Gene3D" id="2.40.440.10">
    <property type="entry name" value="L,D-transpeptidase catalytic domain-like"/>
    <property type="match status" value="1"/>
</dbReference>
<evidence type="ECO:0000256" key="5">
    <source>
        <dbReference type="ARBA" id="ARBA00023316"/>
    </source>
</evidence>
<dbReference type="Gene3D" id="2.60.40.10">
    <property type="entry name" value="Immunoglobulins"/>
    <property type="match status" value="5"/>
</dbReference>
<dbReference type="SUPFAM" id="SSF49265">
    <property type="entry name" value="Fibronectin type III"/>
    <property type="match status" value="3"/>
</dbReference>
<feature type="chain" id="PRO_5047254707" evidence="7">
    <location>
        <begin position="27"/>
        <end position="722"/>
    </location>
</feature>
<dbReference type="PROSITE" id="PS50853">
    <property type="entry name" value="FN3"/>
    <property type="match status" value="2"/>
</dbReference>
<keyword evidence="2" id="KW-0808">Transferase</keyword>
<dbReference type="EMBL" id="JAOQJQ010000004">
    <property type="protein sequence ID" value="MCU6762666.1"/>
    <property type="molecule type" value="Genomic_DNA"/>
</dbReference>
<dbReference type="InterPro" id="IPR050979">
    <property type="entry name" value="LD-transpeptidase"/>
</dbReference>
<evidence type="ECO:0000256" key="7">
    <source>
        <dbReference type="SAM" id="SignalP"/>
    </source>
</evidence>
<dbReference type="Pfam" id="PF03734">
    <property type="entry name" value="YkuD"/>
    <property type="match status" value="1"/>
</dbReference>
<gene>
    <name evidence="10" type="ORF">OCV88_10010</name>
</gene>
<dbReference type="PROSITE" id="PS52029">
    <property type="entry name" value="LD_TPASE"/>
    <property type="match status" value="1"/>
</dbReference>
<dbReference type="InterPro" id="IPR036116">
    <property type="entry name" value="FN3_sf"/>
</dbReference>
<evidence type="ECO:0000256" key="4">
    <source>
        <dbReference type="ARBA" id="ARBA00022984"/>
    </source>
</evidence>
<dbReference type="SMART" id="SM00060">
    <property type="entry name" value="FN3"/>
    <property type="match status" value="5"/>
</dbReference>
<keyword evidence="11" id="KW-1185">Reference proteome</keyword>
<dbReference type="PANTHER" id="PTHR30582">
    <property type="entry name" value="L,D-TRANSPEPTIDASE"/>
    <property type="match status" value="1"/>
</dbReference>
<keyword evidence="3 6" id="KW-0133">Cell shape</keyword>
<sequence>MGRLKEKLFIFAVCSLLGTGCMTVVAADNVERNNLESRGNISESGSKDFTLDAVSNISVKNIFRTVQIKWDAVEGAGSYKVYQEMSDGSLKEIGITTRTSYEINNVPLSDKIYKYKVSAISVEDDLVESELSESVSIKIQLETPKLSQIKIVSGNKIHISWKPVDYAEGYVVYRKETGEKTWRRLTKTYTNELEYVDDTVKQGKRYCYTVRARNANSGKDYQSPYDKDGIGIQIGIEQPRILSAAVTSSSNIKLNWNSVEGAEKYRVYVKVGNLQWKTLEDVKGTSYNCKINNIAWGWNVQLKVRAISETGTNSLSSGYSVLVKPQKVKVLKTSPVSYNSNKVSWQTVKGVSGYKVYRKGGTGGWKYIKNINSGNTSSYTDNQASVGSSYYYTVKAYWSQGNKIQDGIVDGVGLKVKTEMSAPSVSVSPNGLGIKINWGKAAGAQGYVIYKKAGNAKNWTRLGSVGGYSTTSYIDKNVRANTEYSYTVRGYRKTGKSTYLGRYDTSGKKTRVNVTTKTMRVTDKNSGMYGKYLKLYYDGNGKLIQNLENIVGKKDSYYLYINKAKSMITAYYKDGSYYVPYKAMVCSTGAVSSYTPNGTFLTQAKYRWHELMGPSWGQWCTRIHGGILFHSVFYNSRNNNNALSVSAYNKLGSPASHGCVRVTAADAKWIYDNCKLRTTVVIYGKTGYEPLKKPSSYKLSSWHTWDPTDPNMKYKCKQKGCH</sequence>
<proteinExistence type="predicted"/>
<protein>
    <submittedName>
        <fullName evidence="10">L,D-transpeptidase family protein</fullName>
    </submittedName>
</protein>
<dbReference type="PROSITE" id="PS51257">
    <property type="entry name" value="PROKAR_LIPOPROTEIN"/>
    <property type="match status" value="1"/>
</dbReference>